<keyword evidence="9" id="KW-1185">Reference proteome</keyword>
<evidence type="ECO:0000256" key="2">
    <source>
        <dbReference type="ARBA" id="ARBA00022605"/>
    </source>
</evidence>
<feature type="binding site" evidence="5">
    <location>
        <begin position="219"/>
        <end position="222"/>
    </location>
    <ligand>
        <name>pyridoxal 5'-phosphate</name>
        <dbReference type="ChEBI" id="CHEBI:597326"/>
    </ligand>
</feature>
<accession>A0A166UIF0</accession>
<evidence type="ECO:0000313" key="6">
    <source>
        <dbReference type="EMBL" id="OAA94954.1"/>
    </source>
</evidence>
<dbReference type="InterPro" id="IPR015422">
    <property type="entry name" value="PyrdxlP-dep_Trfase_small"/>
</dbReference>
<protein>
    <recommendedName>
        <fullName evidence="5">Acetylornithine aminotransferase</fullName>
        <shortName evidence="5">ACOAT</shortName>
        <ecNumber evidence="5">2.6.1.11</ecNumber>
    </recommendedName>
</protein>
<evidence type="ECO:0000256" key="3">
    <source>
        <dbReference type="ARBA" id="ARBA00022679"/>
    </source>
</evidence>
<sequence>MNYLDCAKEYLMNTYNHLPVVFTHGKGCKVYDTSDKEYLDFTSGIGVMSLGYGNENWIKAVENQLEKIPHTSNIFLNIPVLELAKKFTELSKMSKVFFCNSGAEANEGAIKLARKYSFDKYGKGRSTIITLNKSFHGRTITTLEATGQEKFHNYFYPFTEGFKYTDVDVKSLEDTIDSTCCAIMIEAVQGEGGVNPLSKEFVSKVFEIAEKNDILVICDEVQCGIGRTGKMYGFNNYDVHPDIISTAKALGGGLPMGAVLCNEKLKDTFKYGDHGSTFGGNPVCTAGAIQVLNTISKEGFLDKVSEKGQFIKEYFKNKPCKNVVEVRGMGLMIGVEIKGESSNVQKKVLEKGLLVLTAGPNVIRLLPPLVISEEELEKGLNILYEVIESM</sequence>
<comment type="caution">
    <text evidence="6">The sequence shown here is derived from an EMBL/GenBank/DDBJ whole genome shotgun (WGS) entry which is preliminary data.</text>
</comment>
<dbReference type="PANTHER" id="PTHR11986:SF79">
    <property type="entry name" value="ACETYLORNITHINE AMINOTRANSFERASE, MITOCHONDRIAL"/>
    <property type="match status" value="1"/>
</dbReference>
<comment type="catalytic activity">
    <reaction evidence="5">
        <text>N(2)-acetyl-L-ornithine + 2-oxoglutarate = N-acetyl-L-glutamate 5-semialdehyde + L-glutamate</text>
        <dbReference type="Rhea" id="RHEA:18049"/>
        <dbReference type="ChEBI" id="CHEBI:16810"/>
        <dbReference type="ChEBI" id="CHEBI:29123"/>
        <dbReference type="ChEBI" id="CHEBI:29985"/>
        <dbReference type="ChEBI" id="CHEBI:57805"/>
        <dbReference type="EC" id="2.6.1.11"/>
    </reaction>
</comment>
<comment type="similarity">
    <text evidence="5">Belongs to the class-III pyridoxal-phosphate-dependent aminotransferase family. ArgD subfamily.</text>
</comment>
<dbReference type="Proteomes" id="UP000093694">
    <property type="component" value="Unassembled WGS sequence"/>
</dbReference>
<dbReference type="AlphaFoldDB" id="A0A166UIF0"/>
<dbReference type="NCBIfam" id="TIGR00707">
    <property type="entry name" value="argD"/>
    <property type="match status" value="1"/>
</dbReference>
<dbReference type="InterPro" id="IPR049704">
    <property type="entry name" value="Aminotrans_3_PPA_site"/>
</dbReference>
<comment type="subcellular location">
    <subcellularLocation>
        <location evidence="5">Cytoplasm</location>
    </subcellularLocation>
</comment>
<feature type="binding site" evidence="5">
    <location>
        <position position="276"/>
    </location>
    <ligand>
        <name>N(2)-acetyl-L-ornithine</name>
        <dbReference type="ChEBI" id="CHEBI:57805"/>
    </ligand>
</feature>
<dbReference type="Pfam" id="PF00202">
    <property type="entry name" value="Aminotran_3"/>
    <property type="match status" value="1"/>
</dbReference>
<reference evidence="6 8" key="1">
    <citation type="journal article" date="2015" name="Biotechnol. Bioeng.">
        <title>Genome sequence and phenotypic characterization of Caulobacter segnis.</title>
        <authorList>
            <person name="Patel S."/>
            <person name="Fletcher B."/>
            <person name="Scott D.C."/>
            <person name="Ely B."/>
        </authorList>
    </citation>
    <scope>NUCLEOTIDE SEQUENCE [LARGE SCALE GENOMIC DNA]</scope>
    <source>
        <strain evidence="6 8">PS02</strain>
    </source>
</reference>
<dbReference type="EMBL" id="LITQ01000001">
    <property type="protein sequence ID" value="OAA94954.1"/>
    <property type="molecule type" value="Genomic_DNA"/>
</dbReference>
<dbReference type="PATRIC" id="fig|1705578.3.peg.181"/>
<dbReference type="PROSITE" id="PS00600">
    <property type="entry name" value="AA_TRANSFER_CLASS_3"/>
    <property type="match status" value="1"/>
</dbReference>
<name>A0A166UIF0_9CLOT</name>
<feature type="binding site" evidence="5">
    <location>
        <position position="135"/>
    </location>
    <ligand>
        <name>pyridoxal 5'-phosphate</name>
        <dbReference type="ChEBI" id="CHEBI:597326"/>
    </ligand>
</feature>
<proteinExistence type="inferred from homology"/>
<dbReference type="InterPro" id="IPR005814">
    <property type="entry name" value="Aminotrans_3"/>
</dbReference>
<evidence type="ECO:0000256" key="1">
    <source>
        <dbReference type="ARBA" id="ARBA00022576"/>
    </source>
</evidence>
<dbReference type="GO" id="GO:0006526">
    <property type="term" value="P:L-arginine biosynthetic process"/>
    <property type="evidence" value="ECO:0007669"/>
    <property type="project" value="UniProtKB-UniRule"/>
</dbReference>
<keyword evidence="5" id="KW-0055">Arginine biosynthesis</keyword>
<dbReference type="FunFam" id="3.40.640.10:FF:000004">
    <property type="entry name" value="Acetylornithine aminotransferase"/>
    <property type="match status" value="1"/>
</dbReference>
<keyword evidence="3 5" id="KW-0808">Transferase</keyword>
<dbReference type="EMBL" id="LROR01000067">
    <property type="protein sequence ID" value="OBR91695.1"/>
    <property type="molecule type" value="Genomic_DNA"/>
</dbReference>
<keyword evidence="2 5" id="KW-0028">Amino-acid biosynthesis</keyword>
<evidence type="ECO:0000313" key="8">
    <source>
        <dbReference type="Proteomes" id="UP000077384"/>
    </source>
</evidence>
<dbReference type="UniPathway" id="UPA00068">
    <property type="reaction ID" value="UER00109"/>
</dbReference>
<dbReference type="PANTHER" id="PTHR11986">
    <property type="entry name" value="AMINOTRANSFERASE CLASS III"/>
    <property type="match status" value="1"/>
</dbReference>
<organism evidence="6 8">
    <name type="scientific">Clostridium coskatii</name>
    <dbReference type="NCBI Taxonomy" id="1705578"/>
    <lineage>
        <taxon>Bacteria</taxon>
        <taxon>Bacillati</taxon>
        <taxon>Bacillota</taxon>
        <taxon>Clostridia</taxon>
        <taxon>Eubacteriales</taxon>
        <taxon>Clostridiaceae</taxon>
        <taxon>Clostridium</taxon>
    </lineage>
</organism>
<dbReference type="Proteomes" id="UP000077384">
    <property type="component" value="Unassembled WGS sequence"/>
</dbReference>
<dbReference type="GO" id="GO:0030170">
    <property type="term" value="F:pyridoxal phosphate binding"/>
    <property type="evidence" value="ECO:0007669"/>
    <property type="project" value="InterPro"/>
</dbReference>
<feature type="modified residue" description="N6-(pyridoxal phosphate)lysine" evidence="5">
    <location>
        <position position="248"/>
    </location>
</feature>
<dbReference type="GO" id="GO:0005737">
    <property type="term" value="C:cytoplasm"/>
    <property type="evidence" value="ECO:0007669"/>
    <property type="project" value="UniProtKB-SubCell"/>
</dbReference>
<dbReference type="SUPFAM" id="SSF53383">
    <property type="entry name" value="PLP-dependent transferases"/>
    <property type="match status" value="1"/>
</dbReference>
<comment type="subunit">
    <text evidence="5">Homodimer.</text>
</comment>
<comment type="pathway">
    <text evidence="5">Amino-acid biosynthesis; L-arginine biosynthesis; N(2)-acetyl-L-ornithine from L-glutamate: step 4/4.</text>
</comment>
<feature type="binding site" evidence="5">
    <location>
        <position position="277"/>
    </location>
    <ligand>
        <name>pyridoxal 5'-phosphate</name>
        <dbReference type="ChEBI" id="CHEBI:597326"/>
    </ligand>
</feature>
<dbReference type="Gene3D" id="3.40.640.10">
    <property type="entry name" value="Type I PLP-dependent aspartate aminotransferase-like (Major domain)"/>
    <property type="match status" value="1"/>
</dbReference>
<reference evidence="7 9" key="2">
    <citation type="journal article" date="2016" name="Front. Microbiol.">
        <title>Industrial Acetogenic Biocatalysts: A Comparative Metabolic and Genomic Analysis.</title>
        <authorList>
            <person name="Bengelsdorf F."/>
            <person name="Poehlein A."/>
            <person name="Sonja S."/>
            <person name="Erz C."/>
            <person name="Hummel T."/>
            <person name="Hoffmeister S."/>
            <person name="Daniel R."/>
            <person name="Durre P."/>
        </authorList>
    </citation>
    <scope>NUCLEOTIDE SEQUENCE [LARGE SCALE GENOMIC DNA]</scope>
    <source>
        <strain evidence="7 9">PTA-10522</strain>
    </source>
</reference>
<dbReference type="GO" id="GO:0003992">
    <property type="term" value="F:N2-acetyl-L-ornithine:2-oxoglutarate 5-aminotransferase activity"/>
    <property type="evidence" value="ECO:0007669"/>
    <property type="project" value="UniProtKB-UniRule"/>
</dbReference>
<evidence type="ECO:0000256" key="5">
    <source>
        <dbReference type="HAMAP-Rule" id="MF_01107"/>
    </source>
</evidence>
<dbReference type="InterPro" id="IPR004636">
    <property type="entry name" value="AcOrn/SuccOrn_fam"/>
</dbReference>
<keyword evidence="1 5" id="KW-0032">Aminotransferase</keyword>
<dbReference type="NCBIfam" id="NF002325">
    <property type="entry name" value="PRK01278.1"/>
    <property type="match status" value="1"/>
</dbReference>
<feature type="binding site" evidence="5">
    <location>
        <begin position="102"/>
        <end position="103"/>
    </location>
    <ligand>
        <name>pyridoxal 5'-phosphate</name>
        <dbReference type="ChEBI" id="CHEBI:597326"/>
    </ligand>
</feature>
<evidence type="ECO:0000313" key="7">
    <source>
        <dbReference type="EMBL" id="OBR91695.1"/>
    </source>
</evidence>
<comment type="miscellaneous">
    <text evidence="5">May also have succinyldiaminopimelate aminotransferase activity, thus carrying out the corresponding step in lysine biosynthesis.</text>
</comment>
<dbReference type="RefSeq" id="WP_063599867.1">
    <property type="nucleotide sequence ID" value="NZ_LITQ01000001.1"/>
</dbReference>
<dbReference type="InterPro" id="IPR050103">
    <property type="entry name" value="Class-III_PLP-dep_AT"/>
</dbReference>
<evidence type="ECO:0000256" key="4">
    <source>
        <dbReference type="ARBA" id="ARBA00022898"/>
    </source>
</evidence>
<comment type="cofactor">
    <cofactor evidence="5">
        <name>pyridoxal 5'-phosphate</name>
        <dbReference type="ChEBI" id="CHEBI:597326"/>
    </cofactor>
    <text evidence="5">Binds 1 pyridoxal phosphate per subunit.</text>
</comment>
<dbReference type="PIRSF" id="PIRSF000521">
    <property type="entry name" value="Transaminase_4ab_Lys_Orn"/>
    <property type="match status" value="1"/>
</dbReference>
<dbReference type="GO" id="GO:0042802">
    <property type="term" value="F:identical protein binding"/>
    <property type="evidence" value="ECO:0007669"/>
    <property type="project" value="TreeGrafter"/>
</dbReference>
<dbReference type="CDD" id="cd00610">
    <property type="entry name" value="OAT_like"/>
    <property type="match status" value="1"/>
</dbReference>
<dbReference type="InterPro" id="IPR015421">
    <property type="entry name" value="PyrdxlP-dep_Trfase_major"/>
</dbReference>
<gene>
    <name evidence="5 6" type="primary">argD</name>
    <name evidence="7" type="ORF">CLCOS_33350</name>
    <name evidence="6" type="ORF">WX73_01363</name>
</gene>
<dbReference type="HAMAP" id="MF_01107">
    <property type="entry name" value="ArgD_aminotrans_3"/>
    <property type="match status" value="1"/>
</dbReference>
<feature type="binding site" evidence="5">
    <location>
        <position position="138"/>
    </location>
    <ligand>
        <name>N(2)-acetyl-L-ornithine</name>
        <dbReference type="ChEBI" id="CHEBI:57805"/>
    </ligand>
</feature>
<evidence type="ECO:0000313" key="9">
    <source>
        <dbReference type="Proteomes" id="UP000093694"/>
    </source>
</evidence>
<dbReference type="Gene3D" id="3.90.1150.10">
    <property type="entry name" value="Aspartate Aminotransferase, domain 1"/>
    <property type="match status" value="1"/>
</dbReference>
<keyword evidence="4 5" id="KW-0663">Pyridoxal phosphate</keyword>
<dbReference type="EC" id="2.6.1.11" evidence="5"/>
<dbReference type="InterPro" id="IPR015424">
    <property type="entry name" value="PyrdxlP-dep_Trfase"/>
</dbReference>
<keyword evidence="5" id="KW-0963">Cytoplasm</keyword>